<reference evidence="1" key="1">
    <citation type="journal article" date="2014" name="Front. Microbiol.">
        <title>High frequency of phylogenetically diverse reductive dehalogenase-homologous genes in deep subseafloor sedimentary metagenomes.</title>
        <authorList>
            <person name="Kawai M."/>
            <person name="Futagami T."/>
            <person name="Toyoda A."/>
            <person name="Takaki Y."/>
            <person name="Nishi S."/>
            <person name="Hori S."/>
            <person name="Arai W."/>
            <person name="Tsubouchi T."/>
            <person name="Morono Y."/>
            <person name="Uchiyama I."/>
            <person name="Ito T."/>
            <person name="Fujiyama A."/>
            <person name="Inagaki F."/>
            <person name="Takami H."/>
        </authorList>
    </citation>
    <scope>NUCLEOTIDE SEQUENCE</scope>
    <source>
        <strain evidence="1">Expedition CK06-06</strain>
    </source>
</reference>
<feature type="non-terminal residue" evidence="1">
    <location>
        <position position="163"/>
    </location>
</feature>
<comment type="caution">
    <text evidence="1">The sequence shown here is derived from an EMBL/GenBank/DDBJ whole genome shotgun (WGS) entry which is preliminary data.</text>
</comment>
<gene>
    <name evidence="1" type="ORF">S01H4_48883</name>
</gene>
<organism evidence="1">
    <name type="scientific">marine sediment metagenome</name>
    <dbReference type="NCBI Taxonomy" id="412755"/>
    <lineage>
        <taxon>unclassified sequences</taxon>
        <taxon>metagenomes</taxon>
        <taxon>ecological metagenomes</taxon>
    </lineage>
</organism>
<proteinExistence type="predicted"/>
<accession>X1BIW6</accession>
<dbReference type="EMBL" id="BART01027594">
    <property type="protein sequence ID" value="GAG94955.1"/>
    <property type="molecule type" value="Genomic_DNA"/>
</dbReference>
<name>X1BIW6_9ZZZZ</name>
<evidence type="ECO:0000313" key="1">
    <source>
        <dbReference type="EMBL" id="GAG94955.1"/>
    </source>
</evidence>
<sequence length="163" mass="19069">MMKTCPRLYGAFLFFGIFFIFLLFPPNTIKANDIIEGEYIVTFKSSSSPEELRFQIIEKRKELQKKVNGSTLEREIELLEEKSTQMNSVREELRGRYLDRTIEIKTTDEEKLTLNLLQVDKTTTQDTVRSLLLQLSEVVDVFPNYVIQKAQVPNDTYYALQWG</sequence>
<dbReference type="AlphaFoldDB" id="X1BIW6"/>
<protein>
    <submittedName>
        <fullName evidence="1">Uncharacterized protein</fullName>
    </submittedName>
</protein>